<evidence type="ECO:0000313" key="5">
    <source>
        <dbReference type="EMBL" id="MBO8455255.1"/>
    </source>
</evidence>
<feature type="domain" description="Hydrogen maturase F tetramerization" evidence="4">
    <location>
        <begin position="304"/>
        <end position="418"/>
    </location>
</feature>
<feature type="region of interest" description="Disordered" evidence="1">
    <location>
        <begin position="144"/>
        <end position="172"/>
    </location>
</feature>
<dbReference type="NCBIfam" id="TIGR00231">
    <property type="entry name" value="small_GTP"/>
    <property type="match status" value="1"/>
</dbReference>
<dbReference type="GO" id="GO:0005737">
    <property type="term" value="C:cytoplasm"/>
    <property type="evidence" value="ECO:0007669"/>
    <property type="project" value="TreeGrafter"/>
</dbReference>
<evidence type="ECO:0000313" key="6">
    <source>
        <dbReference type="Proteomes" id="UP000823617"/>
    </source>
</evidence>
<dbReference type="EMBL" id="JADIMK010000019">
    <property type="protein sequence ID" value="MBO8455255.1"/>
    <property type="molecule type" value="Genomic_DNA"/>
</dbReference>
<dbReference type="InterPro" id="IPR005225">
    <property type="entry name" value="Small_GTP-bd"/>
</dbReference>
<feature type="domain" description="Hydrogen maturase F dimerization" evidence="3">
    <location>
        <begin position="203"/>
        <end position="300"/>
    </location>
</feature>
<name>A0A9D9MZN1_9BACT</name>
<proteinExistence type="predicted"/>
<dbReference type="GO" id="GO:0002098">
    <property type="term" value="P:tRNA wobble uridine modification"/>
    <property type="evidence" value="ECO:0007669"/>
    <property type="project" value="TreeGrafter"/>
</dbReference>
<dbReference type="GO" id="GO:0030488">
    <property type="term" value="P:tRNA methylation"/>
    <property type="evidence" value="ECO:0007669"/>
    <property type="project" value="TreeGrafter"/>
</dbReference>
<dbReference type="Pfam" id="PF18133">
    <property type="entry name" value="HydF_tetramer"/>
    <property type="match status" value="1"/>
</dbReference>
<dbReference type="AlphaFoldDB" id="A0A9D9MZN1"/>
<feature type="compositionally biased region" description="Basic and acidic residues" evidence="1">
    <location>
        <begin position="151"/>
        <end position="161"/>
    </location>
</feature>
<dbReference type="Pfam" id="PF01926">
    <property type="entry name" value="MMR_HSR1"/>
    <property type="match status" value="1"/>
</dbReference>
<dbReference type="SUPFAM" id="SSF52540">
    <property type="entry name" value="P-loop containing nucleoside triphosphate hydrolases"/>
    <property type="match status" value="1"/>
</dbReference>
<dbReference type="InterPro" id="IPR023873">
    <property type="entry name" value="FeFe-hyd_GTPase_HydF"/>
</dbReference>
<reference evidence="5" key="2">
    <citation type="journal article" date="2021" name="PeerJ">
        <title>Extensive microbial diversity within the chicken gut microbiome revealed by metagenomics and culture.</title>
        <authorList>
            <person name="Gilroy R."/>
            <person name="Ravi A."/>
            <person name="Getino M."/>
            <person name="Pursley I."/>
            <person name="Horton D.L."/>
            <person name="Alikhan N.F."/>
            <person name="Baker D."/>
            <person name="Gharbi K."/>
            <person name="Hall N."/>
            <person name="Watson M."/>
            <person name="Adriaenssens E.M."/>
            <person name="Foster-Nyarko E."/>
            <person name="Jarju S."/>
            <person name="Secka A."/>
            <person name="Antonio M."/>
            <person name="Oren A."/>
            <person name="Chaudhuri R.R."/>
            <person name="La Ragione R."/>
            <person name="Hildebrand F."/>
            <person name="Pallen M.J."/>
        </authorList>
    </citation>
    <scope>NUCLEOTIDE SEQUENCE</scope>
    <source>
        <strain evidence="5">B1-3475</strain>
    </source>
</reference>
<evidence type="ECO:0000259" key="4">
    <source>
        <dbReference type="Pfam" id="PF18133"/>
    </source>
</evidence>
<dbReference type="PANTHER" id="PTHR42714:SF6">
    <property type="entry name" value="TRANSLATION INITIATION FACTOR IF-2"/>
    <property type="match status" value="1"/>
</dbReference>
<dbReference type="Proteomes" id="UP000823617">
    <property type="component" value="Unassembled WGS sequence"/>
</dbReference>
<dbReference type="Gene3D" id="3.40.50.11410">
    <property type="match status" value="1"/>
</dbReference>
<organism evidence="5 6">
    <name type="scientific">Candidatus Cryptobacteroides intestinigallinarum</name>
    <dbReference type="NCBI Taxonomy" id="2840767"/>
    <lineage>
        <taxon>Bacteria</taxon>
        <taxon>Pseudomonadati</taxon>
        <taxon>Bacteroidota</taxon>
        <taxon>Bacteroidia</taxon>
        <taxon>Bacteroidales</taxon>
        <taxon>Candidatus Cryptobacteroides</taxon>
    </lineage>
</organism>
<evidence type="ECO:0000259" key="2">
    <source>
        <dbReference type="Pfam" id="PF01926"/>
    </source>
</evidence>
<sequence length="421" mass="45217">MDHTGEKRHRLASLSVPSGERLHIAVAGLTNSGKSTLVNCLAGEAASIVSPTPGTTTDPVRKAIEIPGIGPCVLIDTAGLDDSDPALGSRRIEASMKMLSKADVILYVSSDARTLRPDDNDIRLYRKLREGNAPVIPVLNVTGPVQSDLEEAPRHDKEQRHGKGPGQDEGPVMINAATGEGKEALIEAIRRMIAEGYGERTITGDLVKAGDCVMLVMPQDIEAPKGRLILPQVQTLRELLDKGCSVVCCTSDGMEAALGRLSAPPQLIITDSQAFATAWRLKPADSLLTSFSILFAAYKGDISSFMEGVRTLDGLFPTARVLIAEACTHVPAGEDIGRVKIPAMLRKRFGDGIRIDIVSGNDFPADLSGYDLLIHCGACMFTRRHVLSRIAQAQKQRIPVTNYGLVMAWAKGILDKVVIPM</sequence>
<dbReference type="Gene3D" id="3.40.50.11420">
    <property type="match status" value="1"/>
</dbReference>
<reference evidence="5" key="1">
    <citation type="submission" date="2020-10" db="EMBL/GenBank/DDBJ databases">
        <authorList>
            <person name="Gilroy R."/>
        </authorList>
    </citation>
    <scope>NUCLEOTIDE SEQUENCE</scope>
    <source>
        <strain evidence="5">B1-3475</strain>
    </source>
</reference>
<dbReference type="PANTHER" id="PTHR42714">
    <property type="entry name" value="TRNA MODIFICATION GTPASE GTPBP3"/>
    <property type="match status" value="1"/>
</dbReference>
<dbReference type="Pfam" id="PF18128">
    <property type="entry name" value="HydF_dimer"/>
    <property type="match status" value="1"/>
</dbReference>
<dbReference type="GO" id="GO:0005525">
    <property type="term" value="F:GTP binding"/>
    <property type="evidence" value="ECO:0007669"/>
    <property type="project" value="InterPro"/>
</dbReference>
<evidence type="ECO:0000256" key="1">
    <source>
        <dbReference type="SAM" id="MobiDB-lite"/>
    </source>
</evidence>
<evidence type="ECO:0000259" key="3">
    <source>
        <dbReference type="Pfam" id="PF18128"/>
    </source>
</evidence>
<gene>
    <name evidence="5" type="primary">hydF</name>
    <name evidence="5" type="ORF">IAC08_02475</name>
</gene>
<dbReference type="InterPro" id="IPR006073">
    <property type="entry name" value="GTP-bd"/>
</dbReference>
<protein>
    <submittedName>
        <fullName evidence="5">[FeFe] hydrogenase H-cluster maturation GTPase HydF</fullName>
    </submittedName>
</protein>
<accession>A0A9D9MZN1</accession>
<dbReference type="Gene3D" id="3.40.50.300">
    <property type="entry name" value="P-loop containing nucleotide triphosphate hydrolases"/>
    <property type="match status" value="1"/>
</dbReference>
<dbReference type="InterPro" id="IPR027417">
    <property type="entry name" value="P-loop_NTPase"/>
</dbReference>
<dbReference type="CDD" id="cd00880">
    <property type="entry name" value="Era_like"/>
    <property type="match status" value="1"/>
</dbReference>
<dbReference type="InterPro" id="IPR040644">
    <property type="entry name" value="HydF_tetramer"/>
</dbReference>
<dbReference type="NCBIfam" id="TIGR03918">
    <property type="entry name" value="GTP_HydF"/>
    <property type="match status" value="1"/>
</dbReference>
<feature type="domain" description="G" evidence="2">
    <location>
        <begin position="23"/>
        <end position="140"/>
    </location>
</feature>
<comment type="caution">
    <text evidence="5">The sequence shown here is derived from an EMBL/GenBank/DDBJ whole genome shotgun (WGS) entry which is preliminary data.</text>
</comment>
<dbReference type="InterPro" id="IPR041606">
    <property type="entry name" value="HydF_dimer"/>
</dbReference>